<dbReference type="PROSITE" id="PS00767">
    <property type="entry name" value="THF_DHG_CYH_2"/>
    <property type="match status" value="1"/>
</dbReference>
<dbReference type="Pfam" id="PF02882">
    <property type="entry name" value="THF_DHG_CYH_C"/>
    <property type="match status" value="1"/>
</dbReference>
<dbReference type="PANTHER" id="PTHR48099:SF5">
    <property type="entry name" value="C-1-TETRAHYDROFOLATE SYNTHASE, CYTOPLASMIC"/>
    <property type="match status" value="1"/>
</dbReference>
<dbReference type="InterPro" id="IPR036291">
    <property type="entry name" value="NAD(P)-bd_dom_sf"/>
</dbReference>
<dbReference type="SUPFAM" id="SSF53223">
    <property type="entry name" value="Aminoacid dehydrogenase-like, N-terminal domain"/>
    <property type="match status" value="1"/>
</dbReference>
<dbReference type="PRINTS" id="PR00085">
    <property type="entry name" value="THFDHDRGNASE"/>
</dbReference>
<dbReference type="InterPro" id="IPR020867">
    <property type="entry name" value="THF_DH/CycHdrlase_CS"/>
</dbReference>
<gene>
    <name evidence="11" type="ORF">AUJ44_02550</name>
</gene>
<keyword evidence="4" id="KW-0378">Hydrolase</keyword>
<dbReference type="InterPro" id="IPR020630">
    <property type="entry name" value="THF_DH/CycHdrlase_cat_dom"/>
</dbReference>
<evidence type="ECO:0000313" key="12">
    <source>
        <dbReference type="Proteomes" id="UP000183206"/>
    </source>
</evidence>
<reference evidence="11 12" key="1">
    <citation type="journal article" date="2016" name="Environ. Microbiol.">
        <title>Genomic resolution of a cold subsurface aquifer community provides metabolic insights for novel microbes adapted to high CO concentrations.</title>
        <authorList>
            <person name="Probst A.J."/>
            <person name="Castelle C.J."/>
            <person name="Singh A."/>
            <person name="Brown C.T."/>
            <person name="Anantharaman K."/>
            <person name="Sharon I."/>
            <person name="Hug L.A."/>
            <person name="Burstein D."/>
            <person name="Emerson J.B."/>
            <person name="Thomas B.C."/>
            <person name="Banfield J.F."/>
        </authorList>
    </citation>
    <scope>NUCLEOTIDE SEQUENCE [LARGE SCALE GENOMIC DNA]</scope>
    <source>
        <strain evidence="11">CG1_02_47_685</strain>
    </source>
</reference>
<evidence type="ECO:0000256" key="6">
    <source>
        <dbReference type="ARBA" id="ARBA00023002"/>
    </source>
</evidence>
<dbReference type="GO" id="GO:0009086">
    <property type="term" value="P:methionine biosynthetic process"/>
    <property type="evidence" value="ECO:0007669"/>
    <property type="project" value="UniProtKB-KW"/>
</dbReference>
<feature type="domain" description="Tetrahydrofolate dehydrogenase/cyclohydrolase NAD(P)-binding" evidence="10">
    <location>
        <begin position="138"/>
        <end position="272"/>
    </location>
</feature>
<sequence>MLIDGKKIAEDIKNSIHISVQKMKMPPKMAIVVAGKNPVIEKFVAIKKKFGDDVGISVTEFRFLETCSQSELEGCVRNLAANNEYTGIVIQLPLPEGIDARSVLDLVPREKDSDMLSTNSMAAMRRGDAVILAPVVGAIAEICERENITIAGKDVLILGAGRLVGAPAEIWFRHRGAHVTTLEKPVRDLAMFTKDADIIVSGTGKPGILTPELLKEGVILFDAGTSEDGGKVRGDADPECAKHCSIFTPVPGGIGPITVAVLFKNLITLAHKK</sequence>
<dbReference type="Gene3D" id="3.40.50.720">
    <property type="entry name" value="NAD(P)-binding Rossmann-like Domain"/>
    <property type="match status" value="1"/>
</dbReference>
<evidence type="ECO:0000259" key="9">
    <source>
        <dbReference type="Pfam" id="PF00763"/>
    </source>
</evidence>
<dbReference type="AlphaFoldDB" id="A0A1J4V5D2"/>
<evidence type="ECO:0000256" key="3">
    <source>
        <dbReference type="ARBA" id="ARBA00022755"/>
    </source>
</evidence>
<dbReference type="PANTHER" id="PTHR48099">
    <property type="entry name" value="C-1-TETRAHYDROFOLATE SYNTHASE, CYTOPLASMIC-RELATED"/>
    <property type="match status" value="1"/>
</dbReference>
<protein>
    <submittedName>
        <fullName evidence="11">Uncharacterized protein</fullName>
    </submittedName>
</protein>
<evidence type="ECO:0000256" key="5">
    <source>
        <dbReference type="ARBA" id="ARBA00022857"/>
    </source>
</evidence>
<dbReference type="GO" id="GO:0004477">
    <property type="term" value="F:methenyltetrahydrofolate cyclohydrolase activity"/>
    <property type="evidence" value="ECO:0007669"/>
    <property type="project" value="TreeGrafter"/>
</dbReference>
<dbReference type="Pfam" id="PF00763">
    <property type="entry name" value="THF_DHG_CYH"/>
    <property type="match status" value="1"/>
</dbReference>
<dbReference type="Gene3D" id="3.40.50.10860">
    <property type="entry name" value="Leucine Dehydrogenase, chain A, domain 1"/>
    <property type="match status" value="1"/>
</dbReference>
<comment type="caution">
    <text evidence="11">The sequence shown here is derived from an EMBL/GenBank/DDBJ whole genome shotgun (WGS) entry which is preliminary data.</text>
</comment>
<evidence type="ECO:0000256" key="4">
    <source>
        <dbReference type="ARBA" id="ARBA00022801"/>
    </source>
</evidence>
<keyword evidence="7" id="KW-0028">Amino-acid biosynthesis</keyword>
<feature type="domain" description="Tetrahydrofolate dehydrogenase/cyclohydrolase catalytic" evidence="9">
    <location>
        <begin position="3"/>
        <end position="114"/>
    </location>
</feature>
<name>A0A1J4V5D2_9BACT</name>
<evidence type="ECO:0000256" key="8">
    <source>
        <dbReference type="ARBA" id="ARBA00023268"/>
    </source>
</evidence>
<organism evidence="11 12">
    <name type="scientific">Candidatus Nomurabacteria bacterium CG1_02_47_685</name>
    <dbReference type="NCBI Taxonomy" id="1805282"/>
    <lineage>
        <taxon>Bacteria</taxon>
        <taxon>Candidatus Nomuraibacteriota</taxon>
    </lineage>
</organism>
<keyword evidence="7" id="KW-0486">Methionine biosynthesis</keyword>
<evidence type="ECO:0000313" key="11">
    <source>
        <dbReference type="EMBL" id="OIO32340.1"/>
    </source>
</evidence>
<dbReference type="GO" id="GO:0004488">
    <property type="term" value="F:methylenetetrahydrofolate dehydrogenase (NADP+) activity"/>
    <property type="evidence" value="ECO:0007669"/>
    <property type="project" value="InterPro"/>
</dbReference>
<keyword evidence="5" id="KW-0521">NADP</keyword>
<evidence type="ECO:0000256" key="2">
    <source>
        <dbReference type="ARBA" id="ARBA00022563"/>
    </source>
</evidence>
<dbReference type="InterPro" id="IPR046346">
    <property type="entry name" value="Aminoacid_DH-like_N_sf"/>
</dbReference>
<comment type="pathway">
    <text evidence="1">One-carbon metabolism; tetrahydrofolate interconversion.</text>
</comment>
<keyword evidence="6" id="KW-0560">Oxidoreductase</keyword>
<dbReference type="InterPro" id="IPR020631">
    <property type="entry name" value="THF_DH/CycHdrlase_NAD-bd_dom"/>
</dbReference>
<evidence type="ECO:0000256" key="7">
    <source>
        <dbReference type="ARBA" id="ARBA00023167"/>
    </source>
</evidence>
<evidence type="ECO:0000256" key="1">
    <source>
        <dbReference type="ARBA" id="ARBA00004777"/>
    </source>
</evidence>
<dbReference type="GO" id="GO:0005829">
    <property type="term" value="C:cytosol"/>
    <property type="evidence" value="ECO:0007669"/>
    <property type="project" value="TreeGrafter"/>
</dbReference>
<dbReference type="InterPro" id="IPR000672">
    <property type="entry name" value="THF_DH/CycHdrlase"/>
</dbReference>
<dbReference type="GO" id="GO:0035999">
    <property type="term" value="P:tetrahydrofolate interconversion"/>
    <property type="evidence" value="ECO:0007669"/>
    <property type="project" value="TreeGrafter"/>
</dbReference>
<dbReference type="EMBL" id="MNVO01000042">
    <property type="protein sequence ID" value="OIO32340.1"/>
    <property type="molecule type" value="Genomic_DNA"/>
</dbReference>
<proteinExistence type="predicted"/>
<dbReference type="GO" id="GO:0006164">
    <property type="term" value="P:purine nucleotide biosynthetic process"/>
    <property type="evidence" value="ECO:0007669"/>
    <property type="project" value="UniProtKB-KW"/>
</dbReference>
<evidence type="ECO:0000259" key="10">
    <source>
        <dbReference type="Pfam" id="PF02882"/>
    </source>
</evidence>
<dbReference type="STRING" id="1805282.AUJ44_02550"/>
<keyword evidence="8" id="KW-0511">Multifunctional enzyme</keyword>
<dbReference type="SUPFAM" id="SSF51735">
    <property type="entry name" value="NAD(P)-binding Rossmann-fold domains"/>
    <property type="match status" value="1"/>
</dbReference>
<keyword evidence="3" id="KW-0658">Purine biosynthesis</keyword>
<accession>A0A1J4V5D2</accession>
<dbReference type="Proteomes" id="UP000183206">
    <property type="component" value="Unassembled WGS sequence"/>
</dbReference>
<keyword evidence="2" id="KW-0554">One-carbon metabolism</keyword>